<keyword evidence="3" id="KW-1185">Reference proteome</keyword>
<dbReference type="PANTHER" id="PTHR30565:SF9">
    <property type="entry name" value="PROTEIN YCIF"/>
    <property type="match status" value="1"/>
</dbReference>
<dbReference type="Pfam" id="PF05974">
    <property type="entry name" value="DUF892"/>
    <property type="match status" value="1"/>
</dbReference>
<gene>
    <name evidence="2" type="ORF">SAMN05444271_10614</name>
</gene>
<evidence type="ECO:0000313" key="3">
    <source>
        <dbReference type="Proteomes" id="UP000198888"/>
    </source>
</evidence>
<dbReference type="InterPro" id="IPR009078">
    <property type="entry name" value="Ferritin-like_SF"/>
</dbReference>
<dbReference type="Gene3D" id="1.20.1260.10">
    <property type="match status" value="1"/>
</dbReference>
<dbReference type="InterPro" id="IPR047114">
    <property type="entry name" value="YciF"/>
</dbReference>
<name>A0A1H6SQ48_9EURY</name>
<protein>
    <submittedName>
        <fullName evidence="2">Ferritin-like metal-binding protein YciE</fullName>
    </submittedName>
</protein>
<dbReference type="STRING" id="1073996.SAMN05444271_10614"/>
<dbReference type="InterPro" id="IPR010287">
    <property type="entry name" value="DUF892_YciF-like"/>
</dbReference>
<evidence type="ECO:0000256" key="1">
    <source>
        <dbReference type="SAM" id="MobiDB-lite"/>
    </source>
</evidence>
<proteinExistence type="predicted"/>
<accession>A0A1H6SQ48</accession>
<dbReference type="Proteomes" id="UP000198888">
    <property type="component" value="Unassembled WGS sequence"/>
</dbReference>
<feature type="region of interest" description="Disordered" evidence="1">
    <location>
        <begin position="1"/>
        <end position="32"/>
    </location>
</feature>
<evidence type="ECO:0000313" key="2">
    <source>
        <dbReference type="EMBL" id="SEI70068.1"/>
    </source>
</evidence>
<dbReference type="AlphaFoldDB" id="A0A1H6SQ48"/>
<dbReference type="KEGG" id="hae:halTADL_0083"/>
<accession>A0A2H4PXS7</accession>
<dbReference type="EMBL" id="FNYR01000006">
    <property type="protein sequence ID" value="SEI70068.1"/>
    <property type="molecule type" value="Genomic_DNA"/>
</dbReference>
<dbReference type="SUPFAM" id="SSF47240">
    <property type="entry name" value="Ferritin-like"/>
    <property type="match status" value="1"/>
</dbReference>
<dbReference type="InterPro" id="IPR012347">
    <property type="entry name" value="Ferritin-like"/>
</dbReference>
<dbReference type="PANTHER" id="PTHR30565">
    <property type="entry name" value="PROTEIN YCIF"/>
    <property type="match status" value="1"/>
</dbReference>
<sequence length="212" mass="23600">MSTPAFEVADATDWQPTAGSRKPPVGKPNEHLGSRLWTVDCGTMTVTTLHDKFVYELQQAYYIETELVDALGKMVESTSDEEISEGFETHQRETGDHARRLKTVFNAIGEEPEIRQCHMLDGLIEDREEFLDNAADDADLVDLYNVGAGMKVERLEVTTYEGLLTHADRLDLGNDVTDPLDDTLDEEKATLRELKGVAEGSKIQQLAGRLMG</sequence>
<organism evidence="2 3">
    <name type="scientific">Halohasta litchfieldiae</name>
    <dbReference type="NCBI Taxonomy" id="1073996"/>
    <lineage>
        <taxon>Archaea</taxon>
        <taxon>Methanobacteriati</taxon>
        <taxon>Methanobacteriota</taxon>
        <taxon>Stenosarchaea group</taxon>
        <taxon>Halobacteria</taxon>
        <taxon>Halobacteriales</taxon>
        <taxon>Haloferacaceae</taxon>
        <taxon>Halohasta</taxon>
    </lineage>
</organism>
<reference evidence="2 3" key="1">
    <citation type="submission" date="2016-10" db="EMBL/GenBank/DDBJ databases">
        <authorList>
            <person name="de Groot N.N."/>
        </authorList>
    </citation>
    <scope>NUCLEOTIDE SEQUENCE [LARGE SCALE GENOMIC DNA]</scope>
    <source>
        <strain evidence="2 3">DSM 22187</strain>
    </source>
</reference>